<evidence type="ECO:0000313" key="1">
    <source>
        <dbReference type="EMBL" id="AXN39624.1"/>
    </source>
</evidence>
<sequence>MKEKLNHLQIVRGIIDEDKFRFAAATILIDYYLDEMKNKGKDMTRTNLLDRVNLSLRSMGNAEVSYGFIRRWFE</sequence>
<reference evidence="1 2" key="1">
    <citation type="submission" date="2018-07" db="EMBL/GenBank/DDBJ databases">
        <title>The molecular basis for the intramolecular migration of carboxyl group in the catabolism of para-hydroxybenzoate via gentisate.</title>
        <authorList>
            <person name="Zhao H."/>
            <person name="Xu Y."/>
            <person name="Lin S."/>
            <person name="Spain J.C."/>
            <person name="Zhou N.-Y."/>
        </authorList>
    </citation>
    <scope>NUCLEOTIDE SEQUENCE [LARGE SCALE GENOMIC DNA]</scope>
    <source>
        <strain evidence="1 2">PHB-7a</strain>
    </source>
</reference>
<dbReference type="RefSeq" id="WP_116821441.1">
    <property type="nucleotide sequence ID" value="NZ_JARMRV010000043.1"/>
</dbReference>
<accession>A0ABM6XM98</accession>
<protein>
    <submittedName>
        <fullName evidence="1">Uncharacterized protein</fullName>
    </submittedName>
</protein>
<dbReference type="Proteomes" id="UP000260457">
    <property type="component" value="Chromosome"/>
</dbReference>
<dbReference type="EMBL" id="CP030926">
    <property type="protein sequence ID" value="AXN39624.1"/>
    <property type="molecule type" value="Genomic_DNA"/>
</dbReference>
<organism evidence="1 2">
    <name type="scientific">Peribacillus butanolivorans</name>
    <dbReference type="NCBI Taxonomy" id="421767"/>
    <lineage>
        <taxon>Bacteria</taxon>
        <taxon>Bacillati</taxon>
        <taxon>Bacillota</taxon>
        <taxon>Bacilli</taxon>
        <taxon>Bacillales</taxon>
        <taxon>Bacillaceae</taxon>
        <taxon>Peribacillus</taxon>
    </lineage>
</organism>
<evidence type="ECO:0000313" key="2">
    <source>
        <dbReference type="Proteomes" id="UP000260457"/>
    </source>
</evidence>
<keyword evidence="2" id="KW-1185">Reference proteome</keyword>
<name>A0ABM6XM98_9BACI</name>
<gene>
    <name evidence="1" type="ORF">DTO10_15450</name>
</gene>
<proteinExistence type="predicted"/>